<accession>A0A411YHV2</accession>
<proteinExistence type="predicted"/>
<dbReference type="AlphaFoldDB" id="A0A411YHV2"/>
<feature type="transmembrane region" description="Helical" evidence="1">
    <location>
        <begin position="122"/>
        <end position="142"/>
    </location>
</feature>
<gene>
    <name evidence="2" type="ORF">ER308_15300</name>
</gene>
<dbReference type="EMBL" id="CP036402">
    <property type="protein sequence ID" value="QBI20797.1"/>
    <property type="molecule type" value="Genomic_DNA"/>
</dbReference>
<evidence type="ECO:0008006" key="4">
    <source>
        <dbReference type="Google" id="ProtNLM"/>
    </source>
</evidence>
<keyword evidence="1" id="KW-0472">Membrane</keyword>
<evidence type="ECO:0000256" key="1">
    <source>
        <dbReference type="SAM" id="Phobius"/>
    </source>
</evidence>
<dbReference type="Proteomes" id="UP000291469">
    <property type="component" value="Chromosome"/>
</dbReference>
<evidence type="ECO:0000313" key="3">
    <source>
        <dbReference type="Proteomes" id="UP000291469"/>
    </source>
</evidence>
<sequence>MDEIGREHLRQVLVEQLGEQAAETLMSQLPPYRWPDLATKADIAELRGELAQLRGEFVQLRGEFGELRGEFGELRGSVAEQRGEFGELRGSVAEQRGELIERIGAVHESVGALHVVVARQTWVMTLGIVAAIAASVGITATLV</sequence>
<dbReference type="KEGG" id="erz:ER308_15300"/>
<evidence type="ECO:0000313" key="2">
    <source>
        <dbReference type="EMBL" id="QBI20797.1"/>
    </source>
</evidence>
<dbReference type="Gene3D" id="1.20.5.170">
    <property type="match status" value="1"/>
</dbReference>
<keyword evidence="1" id="KW-1133">Transmembrane helix</keyword>
<keyword evidence="1" id="KW-0812">Transmembrane</keyword>
<organism evidence="2 3">
    <name type="scientific">Egibacter rhizosphaerae</name>
    <dbReference type="NCBI Taxonomy" id="1670831"/>
    <lineage>
        <taxon>Bacteria</taxon>
        <taxon>Bacillati</taxon>
        <taxon>Actinomycetota</taxon>
        <taxon>Nitriliruptoria</taxon>
        <taxon>Egibacterales</taxon>
        <taxon>Egibacteraceae</taxon>
        <taxon>Egibacter</taxon>
    </lineage>
</organism>
<protein>
    <recommendedName>
        <fullName evidence="4">DUF1640 domain-containing protein</fullName>
    </recommendedName>
</protein>
<reference evidence="2 3" key="1">
    <citation type="submission" date="2019-01" db="EMBL/GenBank/DDBJ databases">
        <title>Egibacter rhizosphaerae EGI 80759T.</title>
        <authorList>
            <person name="Chen D.-D."/>
            <person name="Tian Y."/>
            <person name="Jiao J.-Y."/>
            <person name="Zhang X.-T."/>
            <person name="Zhang Y.-G."/>
            <person name="Zhang Y."/>
            <person name="Xiao M."/>
            <person name="Shu W.-S."/>
            <person name="Li W.-J."/>
        </authorList>
    </citation>
    <scope>NUCLEOTIDE SEQUENCE [LARGE SCALE GENOMIC DNA]</scope>
    <source>
        <strain evidence="2 3">EGI 80759</strain>
    </source>
</reference>
<name>A0A411YHV2_9ACTN</name>
<keyword evidence="3" id="KW-1185">Reference proteome</keyword>
<dbReference type="RefSeq" id="WP_131155790.1">
    <property type="nucleotide sequence ID" value="NZ_CP036402.1"/>
</dbReference>